<evidence type="ECO:0000313" key="3">
    <source>
        <dbReference type="Proteomes" id="UP001548832"/>
    </source>
</evidence>
<evidence type="ECO:0000313" key="2">
    <source>
        <dbReference type="EMBL" id="MET2829963.1"/>
    </source>
</evidence>
<dbReference type="EMBL" id="JBEWSZ010000001">
    <property type="protein sequence ID" value="MET2829963.1"/>
    <property type="molecule type" value="Genomic_DNA"/>
</dbReference>
<comment type="caution">
    <text evidence="2">The sequence shown here is derived from an EMBL/GenBank/DDBJ whole genome shotgun (WGS) entry which is preliminary data.</text>
</comment>
<feature type="compositionally biased region" description="Basic and acidic residues" evidence="1">
    <location>
        <begin position="8"/>
        <end position="23"/>
    </location>
</feature>
<dbReference type="RefSeq" id="WP_354461873.1">
    <property type="nucleotide sequence ID" value="NZ_JBEWSZ010000001.1"/>
</dbReference>
<name>A0ABV2DKI6_9HYPH</name>
<proteinExistence type="predicted"/>
<accession>A0ABV2DKI6</accession>
<feature type="region of interest" description="Disordered" evidence="1">
    <location>
        <begin position="1"/>
        <end position="23"/>
    </location>
</feature>
<evidence type="ECO:0000256" key="1">
    <source>
        <dbReference type="SAM" id="MobiDB-lite"/>
    </source>
</evidence>
<dbReference type="Proteomes" id="UP001548832">
    <property type="component" value="Unassembled WGS sequence"/>
</dbReference>
<evidence type="ECO:0008006" key="4">
    <source>
        <dbReference type="Google" id="ProtNLM"/>
    </source>
</evidence>
<gene>
    <name evidence="2" type="ORF">ABVQ20_23590</name>
</gene>
<keyword evidence="3" id="KW-1185">Reference proteome</keyword>
<organism evidence="2 3">
    <name type="scientific">Mesorhizobium shangrilense</name>
    <dbReference type="NCBI Taxonomy" id="460060"/>
    <lineage>
        <taxon>Bacteria</taxon>
        <taxon>Pseudomonadati</taxon>
        <taxon>Pseudomonadota</taxon>
        <taxon>Alphaproteobacteria</taxon>
        <taxon>Hyphomicrobiales</taxon>
        <taxon>Phyllobacteriaceae</taxon>
        <taxon>Mesorhizobium</taxon>
    </lineage>
</organism>
<reference evidence="2 3" key="1">
    <citation type="submission" date="2024-06" db="EMBL/GenBank/DDBJ databases">
        <authorList>
            <person name="Kim D.-U."/>
        </authorList>
    </citation>
    <scope>NUCLEOTIDE SEQUENCE [LARGE SCALE GENOMIC DNA]</scope>
    <source>
        <strain evidence="2 3">KACC15460</strain>
    </source>
</reference>
<sequence length="99" mass="11640">MTPTFIVDRADEHRPAVRVDRDMPDDAANAEILPASGTVGRGTILGRGFRRVASLLFSPLRERRRRLPPQDDFLRRDVGLPQRETRRNHWEYWNDLDFR</sequence>
<protein>
    <recommendedName>
        <fullName evidence="4">DUF1127 domain-containing protein</fullName>
    </recommendedName>
</protein>